<dbReference type="OrthoDB" id="3248508at2759"/>
<accession>A0A9P4YD91</accession>
<dbReference type="PANTHER" id="PTHR47842:SF3">
    <property type="entry name" value="DUF676 DOMAIN-CONTAINING PROTEIN"/>
    <property type="match status" value="1"/>
</dbReference>
<feature type="compositionally biased region" description="Polar residues" evidence="1">
    <location>
        <begin position="171"/>
        <end position="207"/>
    </location>
</feature>
<reference evidence="2" key="1">
    <citation type="journal article" date="2020" name="Phytopathology">
        <title>Genome sequence of the chestnut blight fungus Cryphonectria parasitica EP155: A fundamental resource for an archetypical invasive plant pathogen.</title>
        <authorList>
            <person name="Crouch J.A."/>
            <person name="Dawe A."/>
            <person name="Aerts A."/>
            <person name="Barry K."/>
            <person name="Churchill A.C.L."/>
            <person name="Grimwood J."/>
            <person name="Hillman B."/>
            <person name="Milgroom M.G."/>
            <person name="Pangilinan J."/>
            <person name="Smith M."/>
            <person name="Salamov A."/>
            <person name="Schmutz J."/>
            <person name="Yadav J."/>
            <person name="Grigoriev I.V."/>
            <person name="Nuss D."/>
        </authorList>
    </citation>
    <scope>NUCLEOTIDE SEQUENCE</scope>
    <source>
        <strain evidence="2">EP155</strain>
    </source>
</reference>
<feature type="non-terminal residue" evidence="2">
    <location>
        <position position="1"/>
    </location>
</feature>
<dbReference type="Proteomes" id="UP000803844">
    <property type="component" value="Unassembled WGS sequence"/>
</dbReference>
<sequence length="603" mass="66889">DPRSSSTHSLVPSFHGDDDRRTLLVVYIHGFMGDNTSFQSFPAHVHAYLKAMLAGSHVIHTKIYPRYKTYKAIDIARDNFSRWLEPHESETTDVVLVGHSMGGLLAADVALMPSLNPVYGHPLKHRILGTVSLDAPLLGLHPGIIKSGIASLFRKAPDPPGKGQDPAEGLASQNASGSMSTLSFSTDGASSSGMISTTPLTATSSDSTRPDPTYNPPFFNDVQFVDRGWWRNVAHFAKKHYSEGLFSSTYQHLLSHLEFGACLADYSALNSRYNRLRQLEDVDELNSGGQGAQRKARVRFINYYTVSTGIPKKPLPTPKRAQTHLRPELPEFQQSTHNSSGASTPRISIEDYSDGERPQTMQLLDPVPEPDSEPEQATEATGPAPTEDDSKGKTIAFAADDPNNDLPAIPALPEPPEVPDLERYTDKDARKQAEKEYKRLQKTYNTALKDREKALKERQKLVEKRRKKAQKDAEKRHKEEEKRRKEEAKRLAKEQEGQDEAGQVASQAQAQALQRQLTELALRDELPGDGGGSRKLHKFCMVPPKTKSGVRDSCWVQVYMEGVDEVGAHCGLFFPGPHYEKLVGDVGSRIVGWVHDDMSLRAI</sequence>
<dbReference type="Gene3D" id="3.40.50.1820">
    <property type="entry name" value="alpha/beta hydrolase"/>
    <property type="match status" value="1"/>
</dbReference>
<gene>
    <name evidence="2" type="ORF">M406DRAFT_237374</name>
</gene>
<feature type="compositionally biased region" description="Basic and acidic residues" evidence="1">
    <location>
        <begin position="420"/>
        <end position="433"/>
    </location>
</feature>
<feature type="compositionally biased region" description="Basic and acidic residues" evidence="1">
    <location>
        <begin position="470"/>
        <end position="496"/>
    </location>
</feature>
<dbReference type="RefSeq" id="XP_040781909.1">
    <property type="nucleotide sequence ID" value="XM_040916060.1"/>
</dbReference>
<name>A0A9P4YD91_CRYP1</name>
<organism evidence="2 3">
    <name type="scientific">Cryphonectria parasitica (strain ATCC 38755 / EP155)</name>
    <dbReference type="NCBI Taxonomy" id="660469"/>
    <lineage>
        <taxon>Eukaryota</taxon>
        <taxon>Fungi</taxon>
        <taxon>Dikarya</taxon>
        <taxon>Ascomycota</taxon>
        <taxon>Pezizomycotina</taxon>
        <taxon>Sordariomycetes</taxon>
        <taxon>Sordariomycetidae</taxon>
        <taxon>Diaporthales</taxon>
        <taxon>Cryphonectriaceae</taxon>
        <taxon>Cryphonectria-Endothia species complex</taxon>
        <taxon>Cryphonectria</taxon>
    </lineage>
</organism>
<evidence type="ECO:0000256" key="1">
    <source>
        <dbReference type="SAM" id="MobiDB-lite"/>
    </source>
</evidence>
<dbReference type="SUPFAM" id="SSF53474">
    <property type="entry name" value="alpha/beta-Hydrolases"/>
    <property type="match status" value="1"/>
</dbReference>
<feature type="region of interest" description="Disordered" evidence="1">
    <location>
        <begin position="328"/>
        <end position="433"/>
    </location>
</feature>
<feature type="region of interest" description="Disordered" evidence="1">
    <location>
        <begin position="155"/>
        <end position="212"/>
    </location>
</feature>
<dbReference type="InterPro" id="IPR029058">
    <property type="entry name" value="AB_hydrolase_fold"/>
</dbReference>
<dbReference type="EMBL" id="MU032344">
    <property type="protein sequence ID" value="KAF3770948.1"/>
    <property type="molecule type" value="Genomic_DNA"/>
</dbReference>
<feature type="compositionally biased region" description="Low complexity" evidence="1">
    <location>
        <begin position="501"/>
        <end position="510"/>
    </location>
</feature>
<evidence type="ECO:0000313" key="2">
    <source>
        <dbReference type="EMBL" id="KAF3770948.1"/>
    </source>
</evidence>
<comment type="caution">
    <text evidence="2">The sequence shown here is derived from an EMBL/GenBank/DDBJ whole genome shotgun (WGS) entry which is preliminary data.</text>
</comment>
<keyword evidence="3" id="KW-1185">Reference proteome</keyword>
<dbReference type="PANTHER" id="PTHR47842">
    <property type="entry name" value="EXPRESSED PROTEIN"/>
    <property type="match status" value="1"/>
</dbReference>
<feature type="region of interest" description="Disordered" evidence="1">
    <location>
        <begin position="460"/>
        <end position="510"/>
    </location>
</feature>
<dbReference type="GeneID" id="63833189"/>
<proteinExistence type="predicted"/>
<protein>
    <recommendedName>
        <fullName evidence="4">DUF676 domain-containing protein</fullName>
    </recommendedName>
</protein>
<feature type="compositionally biased region" description="Polar residues" evidence="1">
    <location>
        <begin position="332"/>
        <end position="346"/>
    </location>
</feature>
<dbReference type="AlphaFoldDB" id="A0A9P4YD91"/>
<evidence type="ECO:0000313" key="3">
    <source>
        <dbReference type="Proteomes" id="UP000803844"/>
    </source>
</evidence>
<feature type="non-terminal residue" evidence="2">
    <location>
        <position position="603"/>
    </location>
</feature>
<evidence type="ECO:0008006" key="4">
    <source>
        <dbReference type="Google" id="ProtNLM"/>
    </source>
</evidence>